<organism evidence="1 2">
    <name type="scientific">Boletus edulis BED1</name>
    <dbReference type="NCBI Taxonomy" id="1328754"/>
    <lineage>
        <taxon>Eukaryota</taxon>
        <taxon>Fungi</taxon>
        <taxon>Dikarya</taxon>
        <taxon>Basidiomycota</taxon>
        <taxon>Agaricomycotina</taxon>
        <taxon>Agaricomycetes</taxon>
        <taxon>Agaricomycetidae</taxon>
        <taxon>Boletales</taxon>
        <taxon>Boletineae</taxon>
        <taxon>Boletaceae</taxon>
        <taxon>Boletoideae</taxon>
        <taxon>Boletus</taxon>
    </lineage>
</organism>
<evidence type="ECO:0000313" key="2">
    <source>
        <dbReference type="Proteomes" id="UP001194468"/>
    </source>
</evidence>
<comment type="caution">
    <text evidence="1">The sequence shown here is derived from an EMBL/GenBank/DDBJ whole genome shotgun (WGS) entry which is preliminary data.</text>
</comment>
<reference evidence="1" key="1">
    <citation type="submission" date="2019-10" db="EMBL/GenBank/DDBJ databases">
        <authorList>
            <consortium name="DOE Joint Genome Institute"/>
            <person name="Kuo A."/>
            <person name="Miyauchi S."/>
            <person name="Kiss E."/>
            <person name="Drula E."/>
            <person name="Kohler A."/>
            <person name="Sanchez-Garcia M."/>
            <person name="Andreopoulos B."/>
            <person name="Barry K.W."/>
            <person name="Bonito G."/>
            <person name="Buee M."/>
            <person name="Carver A."/>
            <person name="Chen C."/>
            <person name="Cichocki N."/>
            <person name="Clum A."/>
            <person name="Culley D."/>
            <person name="Crous P.W."/>
            <person name="Fauchery L."/>
            <person name="Girlanda M."/>
            <person name="Hayes R."/>
            <person name="Keri Z."/>
            <person name="LaButti K."/>
            <person name="Lipzen A."/>
            <person name="Lombard V."/>
            <person name="Magnuson J."/>
            <person name="Maillard F."/>
            <person name="Morin E."/>
            <person name="Murat C."/>
            <person name="Nolan M."/>
            <person name="Ohm R."/>
            <person name="Pangilinan J."/>
            <person name="Pereira M."/>
            <person name="Perotto S."/>
            <person name="Peter M."/>
            <person name="Riley R."/>
            <person name="Sitrit Y."/>
            <person name="Stielow B."/>
            <person name="Szollosi G."/>
            <person name="Zifcakova L."/>
            <person name="Stursova M."/>
            <person name="Spatafora J.W."/>
            <person name="Tedersoo L."/>
            <person name="Vaario L.-M."/>
            <person name="Yamada A."/>
            <person name="Yan M."/>
            <person name="Wang P."/>
            <person name="Xu J."/>
            <person name="Bruns T."/>
            <person name="Baldrian P."/>
            <person name="Vilgalys R."/>
            <person name="Henrissat B."/>
            <person name="Grigoriev I.V."/>
            <person name="Hibbett D."/>
            <person name="Nagy L.G."/>
            <person name="Martin F.M."/>
        </authorList>
    </citation>
    <scope>NUCLEOTIDE SEQUENCE</scope>
    <source>
        <strain evidence="1">BED1</strain>
    </source>
</reference>
<protein>
    <recommendedName>
        <fullName evidence="3">F-box domain-containing protein</fullName>
    </recommendedName>
</protein>
<reference evidence="1" key="2">
    <citation type="journal article" date="2020" name="Nat. Commun.">
        <title>Large-scale genome sequencing of mycorrhizal fungi provides insights into the early evolution of symbiotic traits.</title>
        <authorList>
            <person name="Miyauchi S."/>
            <person name="Kiss E."/>
            <person name="Kuo A."/>
            <person name="Drula E."/>
            <person name="Kohler A."/>
            <person name="Sanchez-Garcia M."/>
            <person name="Morin E."/>
            <person name="Andreopoulos B."/>
            <person name="Barry K.W."/>
            <person name="Bonito G."/>
            <person name="Buee M."/>
            <person name="Carver A."/>
            <person name="Chen C."/>
            <person name="Cichocki N."/>
            <person name="Clum A."/>
            <person name="Culley D."/>
            <person name="Crous P.W."/>
            <person name="Fauchery L."/>
            <person name="Girlanda M."/>
            <person name="Hayes R.D."/>
            <person name="Keri Z."/>
            <person name="LaButti K."/>
            <person name="Lipzen A."/>
            <person name="Lombard V."/>
            <person name="Magnuson J."/>
            <person name="Maillard F."/>
            <person name="Murat C."/>
            <person name="Nolan M."/>
            <person name="Ohm R.A."/>
            <person name="Pangilinan J."/>
            <person name="Pereira M.F."/>
            <person name="Perotto S."/>
            <person name="Peter M."/>
            <person name="Pfister S."/>
            <person name="Riley R."/>
            <person name="Sitrit Y."/>
            <person name="Stielow J.B."/>
            <person name="Szollosi G."/>
            <person name="Zifcakova L."/>
            <person name="Stursova M."/>
            <person name="Spatafora J.W."/>
            <person name="Tedersoo L."/>
            <person name="Vaario L.M."/>
            <person name="Yamada A."/>
            <person name="Yan M."/>
            <person name="Wang P."/>
            <person name="Xu J."/>
            <person name="Bruns T."/>
            <person name="Baldrian P."/>
            <person name="Vilgalys R."/>
            <person name="Dunand C."/>
            <person name="Henrissat B."/>
            <person name="Grigoriev I.V."/>
            <person name="Hibbett D."/>
            <person name="Nagy L.G."/>
            <person name="Martin F.M."/>
        </authorList>
    </citation>
    <scope>NUCLEOTIDE SEQUENCE</scope>
    <source>
        <strain evidence="1">BED1</strain>
    </source>
</reference>
<name>A0AAD4GGD2_BOLED</name>
<keyword evidence="2" id="KW-1185">Reference proteome</keyword>
<proteinExistence type="predicted"/>
<dbReference type="Proteomes" id="UP001194468">
    <property type="component" value="Unassembled WGS sequence"/>
</dbReference>
<accession>A0AAD4GGD2</accession>
<evidence type="ECO:0000313" key="1">
    <source>
        <dbReference type="EMBL" id="KAF8441062.1"/>
    </source>
</evidence>
<evidence type="ECO:0008006" key="3">
    <source>
        <dbReference type="Google" id="ProtNLM"/>
    </source>
</evidence>
<dbReference type="EMBL" id="WHUW01000011">
    <property type="protein sequence ID" value="KAF8441062.1"/>
    <property type="molecule type" value="Genomic_DNA"/>
</dbReference>
<gene>
    <name evidence="1" type="ORF">L210DRAFT_3399828</name>
</gene>
<sequence>LLNLARTCKSLRQLLMAKSSAFVWKATRRQIDGLPDRPTDLTEQEYANLVFWPGYG</sequence>
<dbReference type="AlphaFoldDB" id="A0AAD4GGD2"/>
<feature type="non-terminal residue" evidence="1">
    <location>
        <position position="1"/>
    </location>
</feature>